<dbReference type="HOGENOM" id="CLU_177938_0_0_1"/>
<evidence type="ECO:0000313" key="2">
    <source>
        <dbReference type="EMBL" id="KIL61618.1"/>
    </source>
</evidence>
<feature type="compositionally biased region" description="Polar residues" evidence="1">
    <location>
        <begin position="25"/>
        <end position="37"/>
    </location>
</feature>
<dbReference type="InParanoid" id="A0A0C2WYY7"/>
<keyword evidence="3" id="KW-1185">Reference proteome</keyword>
<dbReference type="AlphaFoldDB" id="A0A0C2WYY7"/>
<accession>A0A0C2WYY7</accession>
<dbReference type="Proteomes" id="UP000054549">
    <property type="component" value="Unassembled WGS sequence"/>
</dbReference>
<protein>
    <submittedName>
        <fullName evidence="2">Uncharacterized protein</fullName>
    </submittedName>
</protein>
<dbReference type="OrthoDB" id="3267993at2759"/>
<gene>
    <name evidence="2" type="ORF">M378DRAFT_166748</name>
</gene>
<evidence type="ECO:0000256" key="1">
    <source>
        <dbReference type="SAM" id="MobiDB-lite"/>
    </source>
</evidence>
<evidence type="ECO:0000313" key="3">
    <source>
        <dbReference type="Proteomes" id="UP000054549"/>
    </source>
</evidence>
<feature type="region of interest" description="Disordered" evidence="1">
    <location>
        <begin position="23"/>
        <end position="66"/>
    </location>
</feature>
<name>A0A0C2WYY7_AMAMK</name>
<proteinExistence type="predicted"/>
<dbReference type="EMBL" id="KN818282">
    <property type="protein sequence ID" value="KIL61618.1"/>
    <property type="molecule type" value="Genomic_DNA"/>
</dbReference>
<organism evidence="2 3">
    <name type="scientific">Amanita muscaria (strain Koide BX008)</name>
    <dbReference type="NCBI Taxonomy" id="946122"/>
    <lineage>
        <taxon>Eukaryota</taxon>
        <taxon>Fungi</taxon>
        <taxon>Dikarya</taxon>
        <taxon>Basidiomycota</taxon>
        <taxon>Agaricomycotina</taxon>
        <taxon>Agaricomycetes</taxon>
        <taxon>Agaricomycetidae</taxon>
        <taxon>Agaricales</taxon>
        <taxon>Pluteineae</taxon>
        <taxon>Amanitaceae</taxon>
        <taxon>Amanita</taxon>
    </lineage>
</organism>
<reference evidence="2 3" key="1">
    <citation type="submission" date="2014-04" db="EMBL/GenBank/DDBJ databases">
        <title>Evolutionary Origins and Diversification of the Mycorrhizal Mutualists.</title>
        <authorList>
            <consortium name="DOE Joint Genome Institute"/>
            <consortium name="Mycorrhizal Genomics Consortium"/>
            <person name="Kohler A."/>
            <person name="Kuo A."/>
            <person name="Nagy L.G."/>
            <person name="Floudas D."/>
            <person name="Copeland A."/>
            <person name="Barry K.W."/>
            <person name="Cichocki N."/>
            <person name="Veneault-Fourrey C."/>
            <person name="LaButti K."/>
            <person name="Lindquist E.A."/>
            <person name="Lipzen A."/>
            <person name="Lundell T."/>
            <person name="Morin E."/>
            <person name="Murat C."/>
            <person name="Riley R."/>
            <person name="Ohm R."/>
            <person name="Sun H."/>
            <person name="Tunlid A."/>
            <person name="Henrissat B."/>
            <person name="Grigoriev I.V."/>
            <person name="Hibbett D.S."/>
            <person name="Martin F."/>
        </authorList>
    </citation>
    <scope>NUCLEOTIDE SEQUENCE [LARGE SCALE GENOMIC DNA]</scope>
    <source>
        <strain evidence="2 3">Koide BX008</strain>
    </source>
</reference>
<sequence length="66" mass="7019">MQGIALHPSMYAARAAESEAKLQKALSSKANSSTKSTPVPLAMPPLESSNSSSSPLMMKKTKKFHT</sequence>